<dbReference type="InterPro" id="IPR016181">
    <property type="entry name" value="Acyl_CoA_acyltransferase"/>
</dbReference>
<evidence type="ECO:0000313" key="2">
    <source>
        <dbReference type="Proteomes" id="UP000078582"/>
    </source>
</evidence>
<name>A0A192H5F3_9LACO</name>
<dbReference type="PROSITE" id="PS51186">
    <property type="entry name" value="GNAT"/>
    <property type="match status" value="1"/>
</dbReference>
<dbReference type="PANTHER" id="PTHR13355">
    <property type="entry name" value="GLUCOSAMINE 6-PHOSPHATE N-ACETYLTRANSFERASE"/>
    <property type="match status" value="1"/>
</dbReference>
<organism evidence="1 2">
    <name type="scientific">Loigolactobacillus backii</name>
    <dbReference type="NCBI Taxonomy" id="375175"/>
    <lineage>
        <taxon>Bacteria</taxon>
        <taxon>Bacillati</taxon>
        <taxon>Bacillota</taxon>
        <taxon>Bacilli</taxon>
        <taxon>Lactobacillales</taxon>
        <taxon>Lactobacillaceae</taxon>
        <taxon>Loigolactobacillus</taxon>
    </lineage>
</organism>
<dbReference type="Proteomes" id="UP000078582">
    <property type="component" value="Chromosome"/>
</dbReference>
<dbReference type="STRING" id="375175.AYR53_12120"/>
<proteinExistence type="predicted"/>
<gene>
    <name evidence="1" type="ORF">AYR53_12120</name>
</gene>
<reference evidence="1 2" key="1">
    <citation type="submission" date="2016-03" db="EMBL/GenBank/DDBJ databases">
        <title>Pediococcus and Lactobacillus from brewery environment - whole genome sequencing and assembly.</title>
        <authorList>
            <person name="Behr J."/>
            <person name="Geissler A.J."/>
            <person name="Vogel R.F."/>
        </authorList>
    </citation>
    <scope>NUCLEOTIDE SEQUENCE [LARGE SCALE GENOMIC DNA]</scope>
    <source>
        <strain evidence="1 2">TMW 1.1989</strain>
    </source>
</reference>
<keyword evidence="1" id="KW-0808">Transferase</keyword>
<dbReference type="GeneID" id="42983008"/>
<accession>A0A192H5F3</accession>
<dbReference type="GO" id="GO:0008080">
    <property type="term" value="F:N-acetyltransferase activity"/>
    <property type="evidence" value="ECO:0007669"/>
    <property type="project" value="TreeGrafter"/>
</dbReference>
<dbReference type="Pfam" id="PF13673">
    <property type="entry name" value="Acetyltransf_10"/>
    <property type="match status" value="1"/>
</dbReference>
<sequence>MKILHTTDTTNQIYQDALSIRKRVFVTEQNVSLALEIDENETKTVHFVGYVNGQAVTTARLLPEKAAFHVQRVATLKIARGHHYGQQLFTALEDYAVAHNKPALILGGQDQALGFYEKLGFHKTERPGFLDAGIPHHEMYKQLSSGQVPKG</sequence>
<dbReference type="KEGG" id="lbt:AYR52_07390"/>
<keyword evidence="2" id="KW-1185">Reference proteome</keyword>
<dbReference type="RefSeq" id="WP_068225420.1">
    <property type="nucleotide sequence ID" value="NZ_CP014623.1"/>
</dbReference>
<dbReference type="EMBL" id="CP014873">
    <property type="protein sequence ID" value="ANK63442.1"/>
    <property type="molecule type" value="Genomic_DNA"/>
</dbReference>
<dbReference type="OrthoDB" id="9796171at2"/>
<dbReference type="InterPro" id="IPR000182">
    <property type="entry name" value="GNAT_dom"/>
</dbReference>
<dbReference type="AlphaFoldDB" id="A0A192H5F3"/>
<dbReference type="InterPro" id="IPR039143">
    <property type="entry name" value="GNPNAT1-like"/>
</dbReference>
<protein>
    <submittedName>
        <fullName evidence="1">GNAT family acetyltransferase</fullName>
    </submittedName>
</protein>
<evidence type="ECO:0000313" key="1">
    <source>
        <dbReference type="EMBL" id="ANK63442.1"/>
    </source>
</evidence>
<dbReference type="SUPFAM" id="SSF55729">
    <property type="entry name" value="Acyl-CoA N-acyltransferases (Nat)"/>
    <property type="match status" value="1"/>
</dbReference>
<dbReference type="Gene3D" id="3.40.630.30">
    <property type="match status" value="1"/>
</dbReference>